<gene>
    <name evidence="1" type="ORF">L195_g011908</name>
</gene>
<evidence type="ECO:0000313" key="2">
    <source>
        <dbReference type="Proteomes" id="UP000236291"/>
    </source>
</evidence>
<protein>
    <submittedName>
        <fullName evidence="1">Uncharacterized protein</fullName>
    </submittedName>
</protein>
<dbReference type="EMBL" id="ASHM01007486">
    <property type="protein sequence ID" value="PNY15216.1"/>
    <property type="molecule type" value="Genomic_DNA"/>
</dbReference>
<proteinExistence type="predicted"/>
<evidence type="ECO:0000313" key="1">
    <source>
        <dbReference type="EMBL" id="PNY15216.1"/>
    </source>
</evidence>
<reference evidence="1 2" key="1">
    <citation type="journal article" date="2014" name="Am. J. Bot.">
        <title>Genome assembly and annotation for red clover (Trifolium pratense; Fabaceae).</title>
        <authorList>
            <person name="Istvanek J."/>
            <person name="Jaros M."/>
            <person name="Krenek A."/>
            <person name="Repkova J."/>
        </authorList>
    </citation>
    <scope>NUCLEOTIDE SEQUENCE [LARGE SCALE GENOMIC DNA]</scope>
    <source>
        <strain evidence="2">cv. Tatra</strain>
        <tissue evidence="1">Young leaves</tissue>
    </source>
</reference>
<sequence>MDQAKEKIQTNFNSLQKRTSPASHPLSPTWLAPPHSCQQNMVKPLYQDRSRLLFYPLSKGDILVVYLIGSWQIQPNKRDLWPRAGGYISSPVQESYVTLFIHSITFSLLYLSCSHSLSNFGIGAPAGTNPLRGSSARPVVNHLLNGLLAGHPPVLINS</sequence>
<name>A0A2K3PIU5_TRIPR</name>
<accession>A0A2K3PIU5</accession>
<organism evidence="1 2">
    <name type="scientific">Trifolium pratense</name>
    <name type="common">Red clover</name>
    <dbReference type="NCBI Taxonomy" id="57577"/>
    <lineage>
        <taxon>Eukaryota</taxon>
        <taxon>Viridiplantae</taxon>
        <taxon>Streptophyta</taxon>
        <taxon>Embryophyta</taxon>
        <taxon>Tracheophyta</taxon>
        <taxon>Spermatophyta</taxon>
        <taxon>Magnoliopsida</taxon>
        <taxon>eudicotyledons</taxon>
        <taxon>Gunneridae</taxon>
        <taxon>Pentapetalae</taxon>
        <taxon>rosids</taxon>
        <taxon>fabids</taxon>
        <taxon>Fabales</taxon>
        <taxon>Fabaceae</taxon>
        <taxon>Papilionoideae</taxon>
        <taxon>50 kb inversion clade</taxon>
        <taxon>NPAAA clade</taxon>
        <taxon>Hologalegina</taxon>
        <taxon>IRL clade</taxon>
        <taxon>Trifolieae</taxon>
        <taxon>Trifolium</taxon>
    </lineage>
</organism>
<reference evidence="1 2" key="2">
    <citation type="journal article" date="2017" name="Front. Plant Sci.">
        <title>Gene Classification and Mining of Molecular Markers Useful in Red Clover (Trifolium pratense) Breeding.</title>
        <authorList>
            <person name="Istvanek J."/>
            <person name="Dluhosova J."/>
            <person name="Dluhos P."/>
            <person name="Patkova L."/>
            <person name="Nedelnik J."/>
            <person name="Repkova J."/>
        </authorList>
    </citation>
    <scope>NUCLEOTIDE SEQUENCE [LARGE SCALE GENOMIC DNA]</scope>
    <source>
        <strain evidence="2">cv. Tatra</strain>
        <tissue evidence="1">Young leaves</tissue>
    </source>
</reference>
<comment type="caution">
    <text evidence="1">The sequence shown here is derived from an EMBL/GenBank/DDBJ whole genome shotgun (WGS) entry which is preliminary data.</text>
</comment>
<dbReference type="AlphaFoldDB" id="A0A2K3PIU5"/>
<dbReference type="Proteomes" id="UP000236291">
    <property type="component" value="Unassembled WGS sequence"/>
</dbReference>